<reference evidence="3" key="1">
    <citation type="journal article" date="2014" name="Int. J. Syst. Evol. Microbiol.">
        <title>Complete genome sequence of Corynebacterium casei LMG S-19264T (=DSM 44701T), isolated from a smear-ripened cheese.</title>
        <authorList>
            <consortium name="US DOE Joint Genome Institute (JGI-PGF)"/>
            <person name="Walter F."/>
            <person name="Albersmeier A."/>
            <person name="Kalinowski J."/>
            <person name="Ruckert C."/>
        </authorList>
    </citation>
    <scope>NUCLEOTIDE SEQUENCE</scope>
    <source>
        <strain evidence="3">CGMCC 1.15448</strain>
    </source>
</reference>
<evidence type="ECO:0000259" key="2">
    <source>
        <dbReference type="PROSITE" id="PS50093"/>
    </source>
</evidence>
<dbReference type="PANTHER" id="PTHR35580">
    <property type="entry name" value="CELL SURFACE GLYCOPROTEIN (S-LAYER PROTEIN)-LIKE PROTEIN"/>
    <property type="match status" value="1"/>
</dbReference>
<dbReference type="Gene3D" id="2.60.40.10">
    <property type="entry name" value="Immunoglobulins"/>
    <property type="match status" value="4"/>
</dbReference>
<dbReference type="Proteomes" id="UP000607559">
    <property type="component" value="Unassembled WGS sequence"/>
</dbReference>
<proteinExistence type="predicted"/>
<comment type="caution">
    <text evidence="3">The sequence shown here is derived from an EMBL/GenBank/DDBJ whole genome shotgun (WGS) entry which is preliminary data.</text>
</comment>
<dbReference type="SMART" id="SM00089">
    <property type="entry name" value="PKD"/>
    <property type="match status" value="4"/>
</dbReference>
<dbReference type="Pfam" id="PF13585">
    <property type="entry name" value="CHU_C"/>
    <property type="match status" value="1"/>
</dbReference>
<evidence type="ECO:0000313" key="3">
    <source>
        <dbReference type="EMBL" id="GGB16456.1"/>
    </source>
</evidence>
<dbReference type="Pfam" id="PF18911">
    <property type="entry name" value="PKD_4"/>
    <property type="match status" value="3"/>
</dbReference>
<dbReference type="InterPro" id="IPR052918">
    <property type="entry name" value="Motility_Chemotaxis_Reg"/>
</dbReference>
<dbReference type="PANTHER" id="PTHR35580:SF1">
    <property type="entry name" value="PHYTASE-LIKE DOMAIN-CONTAINING PROTEIN"/>
    <property type="match status" value="1"/>
</dbReference>
<dbReference type="InterPro" id="IPR000601">
    <property type="entry name" value="PKD_dom"/>
</dbReference>
<dbReference type="SUPFAM" id="SSF101898">
    <property type="entry name" value="NHL repeat"/>
    <property type="match status" value="1"/>
</dbReference>
<feature type="domain" description="PKD" evidence="2">
    <location>
        <begin position="842"/>
        <end position="880"/>
    </location>
</feature>
<accession>A0A8J2XV66</accession>
<feature type="domain" description="PKD" evidence="2">
    <location>
        <begin position="1021"/>
        <end position="1078"/>
    </location>
</feature>
<dbReference type="Pfam" id="PF00801">
    <property type="entry name" value="PKD"/>
    <property type="match status" value="1"/>
</dbReference>
<name>A0A8J2XV66_9BACT</name>
<feature type="signal peptide" evidence="1">
    <location>
        <begin position="1"/>
        <end position="19"/>
    </location>
</feature>
<organism evidence="3 4">
    <name type="scientific">Puia dinghuensis</name>
    <dbReference type="NCBI Taxonomy" id="1792502"/>
    <lineage>
        <taxon>Bacteria</taxon>
        <taxon>Pseudomonadati</taxon>
        <taxon>Bacteroidota</taxon>
        <taxon>Chitinophagia</taxon>
        <taxon>Chitinophagales</taxon>
        <taxon>Chitinophagaceae</taxon>
        <taxon>Puia</taxon>
    </lineage>
</organism>
<dbReference type="EMBL" id="BMJC01000005">
    <property type="protein sequence ID" value="GGB16456.1"/>
    <property type="molecule type" value="Genomic_DNA"/>
</dbReference>
<dbReference type="PROSITE" id="PS50093">
    <property type="entry name" value="PKD"/>
    <property type="match status" value="4"/>
</dbReference>
<sequence length="1250" mass="134582">MLRISLFFSSLFLSVVQLAAQSGGNFNLEFIENKGQWDTTIRFNAGIGTGNLFMQRKGFTVLLHDTNDMKRIGLVMHGDLAAAGVTETYSGYGGGKKAASISPGMNYPVKPGNPGNGGDPFLLHSHAYRVSFENANDGVQITGDKVLDSYNNYFIGDQKHWAAQCKIFQGIWYRNMYDGIDVHYYSDRGFVKYDIVVHPGADPSKIILKYEGQDKLSIRKNKIYVQTSVGTVTELEPRSYQVSDSGRTDVECSYSLLSGNRIQFKVKNHSPGATLVIDPTEVFCSFTGSRSDNWGYTATYDRGGNFYMGGIVLDESDQNYQGPNGSGWLASPGAFQTTFQGGDGSEGDGYNYDVAIMKLNSSGTKRVFATYLGGSGDEQPHSMIVDNGGNLIVTGRTSSPNFPNTSGNPSGGSFDLFVTKFNSNGTALLGSRRIGGSGWDGVNFGPKYLINGQYPEGAQQLRLNYGDDGRSEVILDNAGNVYIAACTQSADFPVTGGVFQGSSGGGQDGVLMKLSPDLGTVIFSSYLGGSGADAAFVLALNPLDNTIWVAGGTLSNDLMGTGNTRVAGNHGGIDGFISQISNDGSTVLKTLYFGTTANDMIYGLDFDKYGFPYIVGTTDGVVPVVASPFNNNTPSQSNGKQFITKLKQDLSGVVYSANFGPGNVGHPNISPTAFLVDRCQNVYVAGWGGGPDSTDHYANSGTWNLPITAGALKTITDGEDFYFFVLQKNAASQLYGSYFGQQYGNFGDHVDGGTSRFDQQGVIYEGVCANCYLGATFPTTPGVWASTNGAGRLGCNEAGVKIAFNYAGVAAGLKVVTHGRGDSVGCVPLTATFSDTIRNAKSYIWNFGDGTVINNTTSYTENHTYTSAGTYKVTLIAIDSNTCNVADTVTHLVEMKNDPAFLDFRYDKTGPCQDFNYVFTNLSTLGQTSPPFSDTAFTWSFGDGTVLRGQGLTSKPTHSYAAPGPYKVTLTLMDTSYCNFPLDTTRILYVAQNDTARFTTPKYGCAPYTAVFTNTSIAGQTFYWNFGDGSPIDSVDISPMHLYSNIGSYPVTLTAVDSTTCNITSTYSFTITVQGKPTAGFTYTPVPPQPPNTPTIFTDESTPAVKYQWFFGDGTEETKTTPDTVIHQYNRTDTFEVCEVVTNASGCTDTACHSVPAVINPLLDVPNAFTPGRFGVNGVIKVVGFGITHMTWRIYNRWGQLVFESIDPYVGWDGIYHGTLQPMDVYAYTLEAEFSDGTHATKKGDITLIR</sequence>
<dbReference type="InterPro" id="IPR035986">
    <property type="entry name" value="PKD_dom_sf"/>
</dbReference>
<dbReference type="SUPFAM" id="SSF49299">
    <property type="entry name" value="PKD domain"/>
    <property type="match status" value="4"/>
</dbReference>
<keyword evidence="1" id="KW-0732">Signal</keyword>
<dbReference type="InterPro" id="IPR057708">
    <property type="entry name" value="DUF7948"/>
</dbReference>
<dbReference type="InterPro" id="IPR022409">
    <property type="entry name" value="PKD/Chitinase_dom"/>
</dbReference>
<dbReference type="AlphaFoldDB" id="A0A8J2XV66"/>
<feature type="domain" description="PKD" evidence="2">
    <location>
        <begin position="1102"/>
        <end position="1155"/>
    </location>
</feature>
<evidence type="ECO:0000313" key="4">
    <source>
        <dbReference type="Proteomes" id="UP000607559"/>
    </source>
</evidence>
<dbReference type="InterPro" id="IPR013783">
    <property type="entry name" value="Ig-like_fold"/>
</dbReference>
<feature type="domain" description="PKD" evidence="2">
    <location>
        <begin position="927"/>
        <end position="975"/>
    </location>
</feature>
<dbReference type="Pfam" id="PF25778">
    <property type="entry name" value="DUF7948"/>
    <property type="match status" value="1"/>
</dbReference>
<protein>
    <recommendedName>
        <fullName evidence="2">PKD domain-containing protein</fullName>
    </recommendedName>
</protein>
<dbReference type="CDD" id="cd00146">
    <property type="entry name" value="PKD"/>
    <property type="match status" value="4"/>
</dbReference>
<evidence type="ECO:0000256" key="1">
    <source>
        <dbReference type="SAM" id="SignalP"/>
    </source>
</evidence>
<gene>
    <name evidence="3" type="ORF">GCM10011511_45350</name>
</gene>
<feature type="chain" id="PRO_5035291398" description="PKD domain-containing protein" evidence="1">
    <location>
        <begin position="20"/>
        <end position="1250"/>
    </location>
</feature>
<reference evidence="3" key="2">
    <citation type="submission" date="2020-09" db="EMBL/GenBank/DDBJ databases">
        <authorList>
            <person name="Sun Q."/>
            <person name="Zhou Y."/>
        </authorList>
    </citation>
    <scope>NUCLEOTIDE SEQUENCE</scope>
    <source>
        <strain evidence="3">CGMCC 1.15448</strain>
    </source>
</reference>
<keyword evidence="4" id="KW-1185">Reference proteome</keyword>
<dbReference type="RefSeq" id="WP_229689045.1">
    <property type="nucleotide sequence ID" value="NZ_BMJC01000005.1"/>
</dbReference>